<dbReference type="GeneTree" id="ENSGT00740000115874"/>
<reference evidence="2" key="1">
    <citation type="submission" date="2025-08" db="UniProtKB">
        <authorList>
            <consortium name="Ensembl"/>
        </authorList>
    </citation>
    <scope>IDENTIFICATION</scope>
</reference>
<evidence type="ECO:0000313" key="2">
    <source>
        <dbReference type="Ensembl" id="ENSFHEP00000029694.1"/>
    </source>
</evidence>
<accession>A0A3Q2QQE9</accession>
<evidence type="ECO:0000256" key="1">
    <source>
        <dbReference type="SAM" id="MobiDB-lite"/>
    </source>
</evidence>
<dbReference type="Ensembl" id="ENSFHET00000020521.1">
    <property type="protein sequence ID" value="ENSFHEP00000029694.1"/>
    <property type="gene ID" value="ENSFHEG00000014551.1"/>
</dbReference>
<feature type="region of interest" description="Disordered" evidence="1">
    <location>
        <begin position="238"/>
        <end position="276"/>
    </location>
</feature>
<dbReference type="STRING" id="8078.ENSFHEP00000029694"/>
<sequence>MVDHVKGWKHSFRYLKKAHPDKATWEEEEGVKDPVVRRAVKAAAAEVEKAEGRGQIRVILKEPHLVPAFKGLRSATPKAAPPPGQAMGPMGAPFGPRFQDRRFQGEFPSGDGPGYGGYMSGPAFPDRAMNRGPFSDGMGPRRDGYGRGAPMGESHNTGYTEGFQGGFRDRPMSKPMDRPGLMGAGPESNSIPAVLKHLDSFRIENENDAQLVLKVTQKLTDVLMEYRLRSIPSAQTFMRSTDFPSPSPTSQATNNRYSSNISGPPRYPDGPQRFFK</sequence>
<dbReference type="AlphaFoldDB" id="A0A3Q2QQE9"/>
<feature type="compositionally biased region" description="Polar residues" evidence="1">
    <location>
        <begin position="238"/>
        <end position="262"/>
    </location>
</feature>
<dbReference type="Proteomes" id="UP000265000">
    <property type="component" value="Unplaced"/>
</dbReference>
<protein>
    <submittedName>
        <fullName evidence="2">Si:ch211-197h24.6</fullName>
    </submittedName>
</protein>
<evidence type="ECO:0000313" key="3">
    <source>
        <dbReference type="Proteomes" id="UP000265000"/>
    </source>
</evidence>
<organism evidence="2 3">
    <name type="scientific">Fundulus heteroclitus</name>
    <name type="common">Killifish</name>
    <name type="synonym">Mummichog</name>
    <dbReference type="NCBI Taxonomy" id="8078"/>
    <lineage>
        <taxon>Eukaryota</taxon>
        <taxon>Metazoa</taxon>
        <taxon>Chordata</taxon>
        <taxon>Craniata</taxon>
        <taxon>Vertebrata</taxon>
        <taxon>Euteleostomi</taxon>
        <taxon>Actinopterygii</taxon>
        <taxon>Neopterygii</taxon>
        <taxon>Teleostei</taxon>
        <taxon>Neoteleostei</taxon>
        <taxon>Acanthomorphata</taxon>
        <taxon>Ovalentaria</taxon>
        <taxon>Atherinomorphae</taxon>
        <taxon>Cyprinodontiformes</taxon>
        <taxon>Fundulidae</taxon>
        <taxon>Fundulus</taxon>
    </lineage>
</organism>
<proteinExistence type="predicted"/>
<keyword evidence="3" id="KW-1185">Reference proteome</keyword>
<name>A0A3Q2QQE9_FUNHE</name>
<reference evidence="2" key="2">
    <citation type="submission" date="2025-09" db="UniProtKB">
        <authorList>
            <consortium name="Ensembl"/>
        </authorList>
    </citation>
    <scope>IDENTIFICATION</scope>
</reference>